<dbReference type="InterPro" id="IPR032710">
    <property type="entry name" value="NTF2-like_dom_sf"/>
</dbReference>
<dbReference type="Proteomes" id="UP000739538">
    <property type="component" value="Unassembled WGS sequence"/>
</dbReference>
<gene>
    <name evidence="1" type="ORF">KDA27_25700</name>
</gene>
<name>A0A956SFZ0_UNCEI</name>
<dbReference type="AlphaFoldDB" id="A0A956SFZ0"/>
<dbReference type="PANTHER" id="PTHR38436:SF1">
    <property type="entry name" value="ESTER CYCLASE"/>
    <property type="match status" value="1"/>
</dbReference>
<evidence type="ECO:0000313" key="2">
    <source>
        <dbReference type="Proteomes" id="UP000739538"/>
    </source>
</evidence>
<protein>
    <submittedName>
        <fullName evidence="1">Ester cyclase</fullName>
    </submittedName>
</protein>
<dbReference type="Pfam" id="PF07366">
    <property type="entry name" value="SnoaL"/>
    <property type="match status" value="1"/>
</dbReference>
<sequence length="138" mass="15425">MSSVNEETMRRFVDDVLNGRNLASLDELVDPDYVYRAPGEELRGREGLAALLDGYRSAFPDLEIAIDELVSGGDATVLSFTLTGTHRGDLLGHAPTGHRVRVHGMVRSRFRDGRIVDEWELIDQLSLLQQLGLMKMED</sequence>
<comment type="caution">
    <text evidence="1">The sequence shown here is derived from an EMBL/GenBank/DDBJ whole genome shotgun (WGS) entry which is preliminary data.</text>
</comment>
<evidence type="ECO:0000313" key="1">
    <source>
        <dbReference type="EMBL" id="MCA9759215.1"/>
    </source>
</evidence>
<reference evidence="1" key="1">
    <citation type="submission" date="2020-04" db="EMBL/GenBank/DDBJ databases">
        <authorList>
            <person name="Zhang T."/>
        </authorList>
    </citation>
    <scope>NUCLEOTIDE SEQUENCE</scope>
    <source>
        <strain evidence="1">HKST-UBA02</strain>
    </source>
</reference>
<dbReference type="SUPFAM" id="SSF54427">
    <property type="entry name" value="NTF2-like"/>
    <property type="match status" value="1"/>
</dbReference>
<dbReference type="GO" id="GO:0030638">
    <property type="term" value="P:polyketide metabolic process"/>
    <property type="evidence" value="ECO:0007669"/>
    <property type="project" value="InterPro"/>
</dbReference>
<proteinExistence type="predicted"/>
<reference evidence="1" key="2">
    <citation type="journal article" date="2021" name="Microbiome">
        <title>Successional dynamics and alternative stable states in a saline activated sludge microbial community over 9 years.</title>
        <authorList>
            <person name="Wang Y."/>
            <person name="Ye J."/>
            <person name="Ju F."/>
            <person name="Liu L."/>
            <person name="Boyd J.A."/>
            <person name="Deng Y."/>
            <person name="Parks D.H."/>
            <person name="Jiang X."/>
            <person name="Yin X."/>
            <person name="Woodcroft B.J."/>
            <person name="Tyson G.W."/>
            <person name="Hugenholtz P."/>
            <person name="Polz M.F."/>
            <person name="Zhang T."/>
        </authorList>
    </citation>
    <scope>NUCLEOTIDE SEQUENCE</scope>
    <source>
        <strain evidence="1">HKST-UBA02</strain>
    </source>
</reference>
<accession>A0A956SFZ0</accession>
<dbReference type="Gene3D" id="3.10.450.50">
    <property type="match status" value="1"/>
</dbReference>
<dbReference type="PANTHER" id="PTHR38436">
    <property type="entry name" value="POLYKETIDE CYCLASE SNOAL-LIKE DOMAIN"/>
    <property type="match status" value="1"/>
</dbReference>
<dbReference type="InterPro" id="IPR009959">
    <property type="entry name" value="Cyclase_SnoaL-like"/>
</dbReference>
<organism evidence="1 2">
    <name type="scientific">Eiseniibacteriota bacterium</name>
    <dbReference type="NCBI Taxonomy" id="2212470"/>
    <lineage>
        <taxon>Bacteria</taxon>
        <taxon>Candidatus Eiseniibacteriota</taxon>
    </lineage>
</organism>
<dbReference type="EMBL" id="JAGQHS010000287">
    <property type="protein sequence ID" value="MCA9759215.1"/>
    <property type="molecule type" value="Genomic_DNA"/>
</dbReference>